<protein>
    <submittedName>
        <fullName evidence="3">Sporulation/spore germination protein</fullName>
    </submittedName>
</protein>
<keyword evidence="1" id="KW-0472">Membrane</keyword>
<keyword evidence="1" id="KW-1133">Transmembrane helix</keyword>
<feature type="transmembrane region" description="Helical" evidence="1">
    <location>
        <begin position="91"/>
        <end position="110"/>
    </location>
</feature>
<keyword evidence="4" id="KW-1185">Reference proteome</keyword>
<reference evidence="3 4" key="2">
    <citation type="journal article" date="2012" name="Stand. Genomic Sci.">
        <title>Complete Genome Sequence of Clostridium clariflavum DSM 19732.</title>
        <authorList>
            <person name="Izquierdo J.A."/>
            <person name="Goodwin L."/>
            <person name="Davenport K.W."/>
            <person name="Teshima H."/>
            <person name="Bruce D."/>
            <person name="Detter C."/>
            <person name="Tapia R."/>
            <person name="Han S."/>
            <person name="Land M."/>
            <person name="Hauser L."/>
            <person name="Jeffries C.D."/>
            <person name="Han J."/>
            <person name="Pitluck S."/>
            <person name="Nolan M."/>
            <person name="Chen A."/>
            <person name="Huntemann M."/>
            <person name="Mavromatis K."/>
            <person name="Mikhailova N."/>
            <person name="Liolios K."/>
            <person name="Woyke T."/>
            <person name="Lynd L.R."/>
        </authorList>
    </citation>
    <scope>NUCLEOTIDE SEQUENCE [LARGE SCALE GENOMIC DNA]</scope>
    <source>
        <strain evidence="4">DSM 19732 / NBRC 101661 / EBR45</strain>
    </source>
</reference>
<gene>
    <name evidence="3" type="ordered locus">Clocl_3338</name>
</gene>
<dbReference type="KEGG" id="ccl:Clocl_3338"/>
<dbReference type="InterPro" id="IPR027383">
    <property type="entry name" value="Znf_put"/>
</dbReference>
<dbReference type="EMBL" id="CP003065">
    <property type="protein sequence ID" value="AEV69837.1"/>
    <property type="molecule type" value="Genomic_DNA"/>
</dbReference>
<evidence type="ECO:0000256" key="1">
    <source>
        <dbReference type="SAM" id="Phobius"/>
    </source>
</evidence>
<name>G8LXB9_ACECE</name>
<dbReference type="Proteomes" id="UP000005435">
    <property type="component" value="Chromosome"/>
</dbReference>
<dbReference type="AlphaFoldDB" id="G8LXB9"/>
<evidence type="ECO:0000259" key="2">
    <source>
        <dbReference type="SMART" id="SM00909"/>
    </source>
</evidence>
<feature type="domain" description="GerMN" evidence="2">
    <location>
        <begin position="188"/>
        <end position="276"/>
    </location>
</feature>
<dbReference type="HOGENOM" id="CLU_600917_0_0_9"/>
<dbReference type="Pfam" id="PF13490">
    <property type="entry name" value="zf-HC2"/>
    <property type="match status" value="1"/>
</dbReference>
<dbReference type="RefSeq" id="WP_014256369.1">
    <property type="nucleotide sequence ID" value="NC_016627.1"/>
</dbReference>
<dbReference type="STRING" id="720554.Clocl_3338"/>
<evidence type="ECO:0000313" key="3">
    <source>
        <dbReference type="EMBL" id="AEV69837.1"/>
    </source>
</evidence>
<dbReference type="InterPro" id="IPR019606">
    <property type="entry name" value="GerMN"/>
</dbReference>
<proteinExistence type="predicted"/>
<dbReference type="OrthoDB" id="1267107at2"/>
<dbReference type="eggNOG" id="COG5401">
    <property type="taxonomic scope" value="Bacteria"/>
</dbReference>
<dbReference type="SMART" id="SM00909">
    <property type="entry name" value="Germane"/>
    <property type="match status" value="1"/>
</dbReference>
<organism evidence="3 4">
    <name type="scientific">Acetivibrio clariflavus (strain DSM 19732 / NBRC 101661 / EBR45)</name>
    <name type="common">Clostridium clariflavum</name>
    <dbReference type="NCBI Taxonomy" id="720554"/>
    <lineage>
        <taxon>Bacteria</taxon>
        <taxon>Bacillati</taxon>
        <taxon>Bacillota</taxon>
        <taxon>Clostridia</taxon>
        <taxon>Eubacteriales</taxon>
        <taxon>Oscillospiraceae</taxon>
        <taxon>Acetivibrio</taxon>
    </lineage>
</organism>
<sequence>MKCNFNLDDIIKFSENQLSDEEKRRIKEHLDVCEKCRRHYGVLKYTEVYAKDNSLVSENISKKVMEVIDVNRYSKDKKFGLGGSFYRAMPVIKPILASAAVLVLVIAGAARFGKFGLFKINSGSMGPSPTDSVIEPRNTNTAVLPESTSLDKEPAEKMVVTLYYANSNADKVVPEKREIEIGKDTQIERAVFEELQKDPKSEGLYNAIPKGTRLLSASTEGGICTLDLSREFVDNNPGGSAGELMALYSIVNTMTELPGIDKVQFLIEGQKREVYIHAVFDGPFKRNDDIIEKSPSEIKAEVEARSKIAVQALKEKDMEKLSSLVHPVKGVLFSPYSHIELDKHRVFTKEQIKGLLESEKVYTWGEYDGSGEPIELTFKQYYEKFIYDHDFANAEKVAYNEILQSGNTIVNISDVYPEAKFIDYYFSGFNPGYDGMDWSSLRLVFEKYDGQWYLVCIAHGQWTI</sequence>
<accession>G8LXB9</accession>
<evidence type="ECO:0000313" key="4">
    <source>
        <dbReference type="Proteomes" id="UP000005435"/>
    </source>
</evidence>
<dbReference type="Pfam" id="PF10646">
    <property type="entry name" value="Germane"/>
    <property type="match status" value="1"/>
</dbReference>
<reference evidence="4" key="1">
    <citation type="submission" date="2011-12" db="EMBL/GenBank/DDBJ databases">
        <title>Complete sequence of Clostridium clariflavum DSM 19732.</title>
        <authorList>
            <consortium name="US DOE Joint Genome Institute"/>
            <person name="Lucas S."/>
            <person name="Han J."/>
            <person name="Lapidus A."/>
            <person name="Cheng J.-F."/>
            <person name="Goodwin L."/>
            <person name="Pitluck S."/>
            <person name="Peters L."/>
            <person name="Teshima H."/>
            <person name="Detter J.C."/>
            <person name="Han C."/>
            <person name="Tapia R."/>
            <person name="Land M."/>
            <person name="Hauser L."/>
            <person name="Kyrpides N."/>
            <person name="Ivanova N."/>
            <person name="Pagani I."/>
            <person name="Kitzmiller T."/>
            <person name="Lynd L."/>
            <person name="Izquierdo J."/>
            <person name="Woyke T."/>
        </authorList>
    </citation>
    <scope>NUCLEOTIDE SEQUENCE [LARGE SCALE GENOMIC DNA]</scope>
    <source>
        <strain evidence="4">DSM 19732 / NBRC 101661 / EBR45</strain>
    </source>
</reference>
<keyword evidence="1" id="KW-0812">Transmembrane</keyword>